<dbReference type="InterPro" id="IPR021146">
    <property type="entry name" value="Phage_gp6-like_head-tail"/>
</dbReference>
<dbReference type="OrthoDB" id="8452228at2"/>
<dbReference type="InterPro" id="IPR011738">
    <property type="entry name" value="Phage_CHP"/>
</dbReference>
<keyword evidence="2" id="KW-1185">Reference proteome</keyword>
<dbReference type="NCBIfam" id="TIGR02215">
    <property type="entry name" value="phage_chp_gp8"/>
    <property type="match status" value="1"/>
</dbReference>
<dbReference type="Pfam" id="PF05135">
    <property type="entry name" value="Phage_connect_1"/>
    <property type="match status" value="1"/>
</dbReference>
<comment type="caution">
    <text evidence="1">The sequence shown here is derived from an EMBL/GenBank/DDBJ whole genome shotgun (WGS) entry which is preliminary data.</text>
</comment>
<evidence type="ECO:0000313" key="1">
    <source>
        <dbReference type="EMBL" id="EQB09716.1"/>
    </source>
</evidence>
<dbReference type="NCBIfam" id="TIGR01560">
    <property type="entry name" value="put_DNA_pack"/>
    <property type="match status" value="2"/>
</dbReference>
<sequence>MIFELLHAPFPEGYGDAILSLEACKEHLRADSDDEDFLIQALRDASIDFVERYCSLKLGPAAGIEWSAAGFPRGAEVLTLSMGPVTAITSVAWVNRAGLPVQGSPADYRINARGDVLPRMGARWPGDIGGDVRIVFSAGYPEGKAPPSLLAAVRLFLGHLYKNREAVTDRGTEAEVPFGVQQLCGQFRRVLI</sequence>
<gene>
    <name evidence="1" type="ORF">L284_19120</name>
</gene>
<proteinExistence type="predicted"/>
<evidence type="ECO:0000313" key="2">
    <source>
        <dbReference type="Proteomes" id="UP000015527"/>
    </source>
</evidence>
<name>T0H0B9_9SPHN</name>
<dbReference type="PATRIC" id="fig|1096930.3.peg.3769"/>
<dbReference type="Gene3D" id="1.10.3230.30">
    <property type="entry name" value="Phage gp6-like head-tail connector protein"/>
    <property type="match status" value="1"/>
</dbReference>
<dbReference type="RefSeq" id="WP_021235573.1">
    <property type="nucleotide sequence ID" value="NZ_ATHL01000127.1"/>
</dbReference>
<dbReference type="AlphaFoldDB" id="T0H0B9"/>
<accession>T0H0B9</accession>
<dbReference type="CDD" id="cd08054">
    <property type="entry name" value="gp6"/>
    <property type="match status" value="1"/>
</dbReference>
<protein>
    <recommendedName>
        <fullName evidence="3">Phage gp6-like head-tail connector protein</fullName>
    </recommendedName>
</protein>
<organism evidence="1 2">
    <name type="scientific">Novosphingobium lindaniclasticum LE124</name>
    <dbReference type="NCBI Taxonomy" id="1096930"/>
    <lineage>
        <taxon>Bacteria</taxon>
        <taxon>Pseudomonadati</taxon>
        <taxon>Pseudomonadota</taxon>
        <taxon>Alphaproteobacteria</taxon>
        <taxon>Sphingomonadales</taxon>
        <taxon>Sphingomonadaceae</taxon>
        <taxon>Novosphingobium</taxon>
    </lineage>
</organism>
<reference evidence="1 2" key="1">
    <citation type="journal article" date="2013" name="Genome Announc.">
        <title>Genome Sequence of Novosphingobium lindaniclasticum LE124T, Isolated from a Hexachlorocyclohexane Dumpsite.</title>
        <authorList>
            <person name="Saxena A."/>
            <person name="Nayyar N."/>
            <person name="Sangwan N."/>
            <person name="Kumari R."/>
            <person name="Khurana J.P."/>
            <person name="Lal R."/>
        </authorList>
    </citation>
    <scope>NUCLEOTIDE SEQUENCE [LARGE SCALE GENOMIC DNA]</scope>
    <source>
        <strain evidence="1 2">LE124</strain>
    </source>
</reference>
<evidence type="ECO:0008006" key="3">
    <source>
        <dbReference type="Google" id="ProtNLM"/>
    </source>
</evidence>
<dbReference type="InterPro" id="IPR006450">
    <property type="entry name" value="Phage_HK97_gp6-like"/>
</dbReference>
<dbReference type="Proteomes" id="UP000015527">
    <property type="component" value="Unassembled WGS sequence"/>
</dbReference>
<dbReference type="EMBL" id="ATHL01000127">
    <property type="protein sequence ID" value="EQB09716.1"/>
    <property type="molecule type" value="Genomic_DNA"/>
</dbReference>